<dbReference type="Proteomes" id="UP000652074">
    <property type="component" value="Unassembled WGS sequence"/>
</dbReference>
<dbReference type="RefSeq" id="WP_169207946.1">
    <property type="nucleotide sequence ID" value="NZ_CP059560.1"/>
</dbReference>
<organism evidence="2 3">
    <name type="scientific">Aromatoleum petrolei</name>
    <dbReference type="NCBI Taxonomy" id="76116"/>
    <lineage>
        <taxon>Bacteria</taxon>
        <taxon>Pseudomonadati</taxon>
        <taxon>Pseudomonadota</taxon>
        <taxon>Betaproteobacteria</taxon>
        <taxon>Rhodocyclales</taxon>
        <taxon>Rhodocyclaceae</taxon>
        <taxon>Aromatoleum</taxon>
    </lineage>
</organism>
<comment type="caution">
    <text evidence="2">The sequence shown here is derived from an EMBL/GenBank/DDBJ whole genome shotgun (WGS) entry which is preliminary data.</text>
</comment>
<feature type="domain" description="DUF4124" evidence="1">
    <location>
        <begin position="2"/>
        <end position="33"/>
    </location>
</feature>
<evidence type="ECO:0000313" key="3">
    <source>
        <dbReference type="Proteomes" id="UP000652074"/>
    </source>
</evidence>
<proteinExistence type="predicted"/>
<keyword evidence="3" id="KW-1185">Reference proteome</keyword>
<protein>
    <submittedName>
        <fullName evidence="2">DUF4124 domain-containing protein</fullName>
    </submittedName>
</protein>
<name>A0ABX1MTQ4_9RHOO</name>
<reference evidence="2 3" key="1">
    <citation type="submission" date="2019-12" db="EMBL/GenBank/DDBJ databases">
        <title>Comparative genomics gives insights into the taxonomy of the Azoarcus-Aromatoleum group and reveals separate origins of nif in the plant-associated Azoarcus and non-plant-associated Aromatoleum sub-groups.</title>
        <authorList>
            <person name="Lafos M."/>
            <person name="Maluk M."/>
            <person name="Batista M."/>
            <person name="Junghare M."/>
            <person name="Carmona M."/>
            <person name="Faoro H."/>
            <person name="Cruz L.M."/>
            <person name="Battistoni F."/>
            <person name="De Souza E."/>
            <person name="Pedrosa F."/>
            <person name="Chen W.-M."/>
            <person name="Poole P.S."/>
            <person name="Dixon R.A."/>
            <person name="James E.K."/>
        </authorList>
    </citation>
    <scope>NUCLEOTIDE SEQUENCE [LARGE SCALE GENOMIC DNA]</scope>
    <source>
        <strain evidence="2 3">ToN1</strain>
    </source>
</reference>
<dbReference type="EMBL" id="WTVR01000046">
    <property type="protein sequence ID" value="NMF90610.1"/>
    <property type="molecule type" value="Genomic_DNA"/>
</dbReference>
<accession>A0ABX1MTQ4</accession>
<sequence length="142" mass="16561">MCAASPPAYAEVFKCKQGDGKVVYQDYPCKGNPNSAPMDLLPDQPTYRDRVTAYERAAAEREFVQGVEAERDRNKALARVEESSRTKVAVRNDEQCNDYTAKADRIEKQARNWWYPFHYREQLRNQARALRDKYFRECLGSR</sequence>
<dbReference type="InterPro" id="IPR025392">
    <property type="entry name" value="DUF4124"/>
</dbReference>
<evidence type="ECO:0000259" key="1">
    <source>
        <dbReference type="Pfam" id="PF13511"/>
    </source>
</evidence>
<evidence type="ECO:0000313" key="2">
    <source>
        <dbReference type="EMBL" id="NMF90610.1"/>
    </source>
</evidence>
<dbReference type="Pfam" id="PF13511">
    <property type="entry name" value="DUF4124"/>
    <property type="match status" value="1"/>
</dbReference>
<gene>
    <name evidence="2" type="ORF">GPA26_19250</name>
</gene>